<dbReference type="eggNOG" id="KOG1804">
    <property type="taxonomic scope" value="Eukaryota"/>
</dbReference>
<dbReference type="eggNOG" id="KOG2102">
    <property type="taxonomic scope" value="Eukaryota"/>
</dbReference>
<dbReference type="SUPFAM" id="SSF50249">
    <property type="entry name" value="Nucleic acid-binding proteins"/>
    <property type="match status" value="2"/>
</dbReference>
<dbReference type="Pfam" id="PF25049">
    <property type="entry name" value="OB_HELZ2"/>
    <property type="match status" value="1"/>
</dbReference>
<reference evidence="9" key="2">
    <citation type="submission" date="2025-08" db="UniProtKB">
        <authorList>
            <consortium name="Ensembl"/>
        </authorList>
    </citation>
    <scope>IDENTIFICATION</scope>
</reference>
<dbReference type="Proteomes" id="UP000007648">
    <property type="component" value="Unassembled WGS sequence"/>
</dbReference>
<evidence type="ECO:0000256" key="3">
    <source>
        <dbReference type="ARBA" id="ARBA00022801"/>
    </source>
</evidence>
<evidence type="ECO:0000256" key="7">
    <source>
        <dbReference type="SAM" id="MobiDB-lite"/>
    </source>
</evidence>
<feature type="region of interest" description="Disordered" evidence="7">
    <location>
        <begin position="1219"/>
        <end position="1238"/>
    </location>
</feature>
<evidence type="ECO:0000313" key="9">
    <source>
        <dbReference type="Ensembl" id="ENSSHAP00000021431.2"/>
    </source>
</evidence>
<dbReference type="InterPro" id="IPR027417">
    <property type="entry name" value="P-loop_NTPase"/>
</dbReference>
<evidence type="ECO:0000256" key="6">
    <source>
        <dbReference type="PROSITE-ProRule" id="PRU00723"/>
    </source>
</evidence>
<keyword evidence="4" id="KW-0347">Helicase</keyword>
<evidence type="ECO:0000256" key="1">
    <source>
        <dbReference type="ARBA" id="ARBA00007913"/>
    </source>
</evidence>
<keyword evidence="5" id="KW-0067">ATP-binding</keyword>
<dbReference type="FunFam" id="3.40.50.300:FF:001803">
    <property type="entry name" value="Helicase with zinc finger 2"/>
    <property type="match status" value="1"/>
</dbReference>
<dbReference type="Ensembl" id="ENSSHAT00000021604.2">
    <property type="protein sequence ID" value="ENSSHAP00000021431.2"/>
    <property type="gene ID" value="ENSSHAG00000018163.2"/>
</dbReference>
<dbReference type="SUPFAM" id="SSF52540">
    <property type="entry name" value="P-loop containing nucleoside triphosphate hydrolases"/>
    <property type="match status" value="2"/>
</dbReference>
<evidence type="ECO:0000259" key="8">
    <source>
        <dbReference type="PROSITE" id="PS50103"/>
    </source>
</evidence>
<dbReference type="InParanoid" id="G3X176"/>
<reference evidence="9 10" key="1">
    <citation type="journal article" date="2011" name="Proc. Natl. Acad. Sci. U.S.A.">
        <title>Genetic diversity and population structure of the endangered marsupial Sarcophilus harrisii (Tasmanian devil).</title>
        <authorList>
            <person name="Miller W."/>
            <person name="Hayes V.M."/>
            <person name="Ratan A."/>
            <person name="Petersen D.C."/>
            <person name="Wittekindt N.E."/>
            <person name="Miller J."/>
            <person name="Walenz B."/>
            <person name="Knight J."/>
            <person name="Qi J."/>
            <person name="Zhao F."/>
            <person name="Wang Q."/>
            <person name="Bedoya-Reina O.C."/>
            <person name="Katiyar N."/>
            <person name="Tomsho L.P."/>
            <person name="Kasson L.M."/>
            <person name="Hardie R.A."/>
            <person name="Woodbridge P."/>
            <person name="Tindall E.A."/>
            <person name="Bertelsen M.F."/>
            <person name="Dixon D."/>
            <person name="Pyecroft S."/>
            <person name="Helgen K.M."/>
            <person name="Lesk A.M."/>
            <person name="Pringle T.H."/>
            <person name="Patterson N."/>
            <person name="Zhang Y."/>
            <person name="Kreiss A."/>
            <person name="Woods G.M."/>
            <person name="Jones M.E."/>
            <person name="Schuster S.C."/>
        </authorList>
    </citation>
    <scope>NUCLEOTIDE SEQUENCE [LARGE SCALE GENOMIC DNA]</scope>
</reference>
<feature type="zinc finger region" description="C3H1-type" evidence="6">
    <location>
        <begin position="218"/>
        <end position="242"/>
    </location>
</feature>
<dbReference type="Gene3D" id="3.40.50.300">
    <property type="entry name" value="P-loop containing nucleotide triphosphate hydrolases"/>
    <property type="match status" value="4"/>
</dbReference>
<dbReference type="InterPro" id="IPR041679">
    <property type="entry name" value="DNA2/NAM7-like_C"/>
</dbReference>
<dbReference type="GeneTree" id="ENSGT00940000160694"/>
<reference evidence="9" key="3">
    <citation type="submission" date="2025-09" db="UniProtKB">
        <authorList>
            <consortium name="Ensembl"/>
        </authorList>
    </citation>
    <scope>IDENTIFICATION</scope>
</reference>
<name>G3X176_SARHA</name>
<keyword evidence="10" id="KW-1185">Reference proteome</keyword>
<dbReference type="PANTHER" id="PTHR43788">
    <property type="entry name" value="DNA2/NAM7 HELICASE FAMILY MEMBER"/>
    <property type="match status" value="1"/>
</dbReference>
<comment type="similarity">
    <text evidence="1">Belongs to the DNA2/NAM7 helicase family.</text>
</comment>
<keyword evidence="6" id="KW-0862">Zinc</keyword>
<dbReference type="GO" id="GO:0003723">
    <property type="term" value="F:RNA binding"/>
    <property type="evidence" value="ECO:0007669"/>
    <property type="project" value="InterPro"/>
</dbReference>
<dbReference type="PANTHER" id="PTHR43788:SF16">
    <property type="entry name" value="HELICASE WITH ZINC FINGER 2"/>
    <property type="match status" value="1"/>
</dbReference>
<dbReference type="CDD" id="cd18040">
    <property type="entry name" value="DEXXc_HELZ2-C"/>
    <property type="match status" value="1"/>
</dbReference>
<dbReference type="InterPro" id="IPR000571">
    <property type="entry name" value="Znf_CCCH"/>
</dbReference>
<dbReference type="InterPro" id="IPR001900">
    <property type="entry name" value="RNase_II/R"/>
</dbReference>
<feature type="domain" description="C3H1-type" evidence="8">
    <location>
        <begin position="218"/>
        <end position="242"/>
    </location>
</feature>
<keyword evidence="6" id="KW-0863">Zinc-finger</keyword>
<organism evidence="9 10">
    <name type="scientific">Sarcophilus harrisii</name>
    <name type="common">Tasmanian devil</name>
    <name type="synonym">Sarcophilus laniarius</name>
    <dbReference type="NCBI Taxonomy" id="9305"/>
    <lineage>
        <taxon>Eukaryota</taxon>
        <taxon>Metazoa</taxon>
        <taxon>Chordata</taxon>
        <taxon>Craniata</taxon>
        <taxon>Vertebrata</taxon>
        <taxon>Euteleostomi</taxon>
        <taxon>Mammalia</taxon>
        <taxon>Metatheria</taxon>
        <taxon>Dasyuromorphia</taxon>
        <taxon>Dasyuridae</taxon>
        <taxon>Sarcophilus</taxon>
    </lineage>
</organism>
<dbReference type="InterPro" id="IPR041677">
    <property type="entry name" value="DNA2/NAM7_AAA_11"/>
</dbReference>
<keyword evidence="2" id="KW-0547">Nucleotide-binding</keyword>
<dbReference type="FunFam" id="3.40.50.300:FF:001373">
    <property type="entry name" value="Helicase with zinc finger domain 2"/>
    <property type="match status" value="1"/>
</dbReference>
<keyword evidence="6" id="KW-0479">Metal-binding</keyword>
<dbReference type="Pfam" id="PF13087">
    <property type="entry name" value="AAA_12"/>
    <property type="match status" value="2"/>
</dbReference>
<accession>G3X176</accession>
<dbReference type="FunFam" id="3.40.50.300:FF:001313">
    <property type="entry name" value="Helicase with zinc finger domain 2"/>
    <property type="match status" value="1"/>
</dbReference>
<dbReference type="FunCoup" id="G3X176">
    <property type="interactions" value="714"/>
</dbReference>
<keyword evidence="3" id="KW-0378">Hydrolase</keyword>
<evidence type="ECO:0000256" key="5">
    <source>
        <dbReference type="ARBA" id="ARBA00022840"/>
    </source>
</evidence>
<dbReference type="Pfam" id="PF00773">
    <property type="entry name" value="RNB"/>
    <property type="match status" value="1"/>
</dbReference>
<dbReference type="CDD" id="cd18808">
    <property type="entry name" value="SF1_C_Upf1"/>
    <property type="match status" value="2"/>
</dbReference>
<dbReference type="Pfam" id="PF13086">
    <property type="entry name" value="AAA_11"/>
    <property type="match status" value="3"/>
</dbReference>
<dbReference type="InterPro" id="IPR047187">
    <property type="entry name" value="SF1_C_Upf1"/>
</dbReference>
<dbReference type="GO" id="GO:0004540">
    <property type="term" value="F:RNA nuclease activity"/>
    <property type="evidence" value="ECO:0007669"/>
    <property type="project" value="InterPro"/>
</dbReference>
<evidence type="ECO:0000313" key="10">
    <source>
        <dbReference type="Proteomes" id="UP000007648"/>
    </source>
</evidence>
<dbReference type="SMART" id="SM00955">
    <property type="entry name" value="RNB"/>
    <property type="match status" value="1"/>
</dbReference>
<sequence>MPSLKKGLLARLQSQLDQLQSQLDLRVGCSVCSEPLNESTYKWHTIEHNCPREILLARAKGAPEHKEWRKVGRRPSFPRPRRYEVCRYYKPGMGCRKHRNQCTFARSLEEALVWTFERENNIPRLWLKAKVQGSLYQGTPRILTAAEEIGAEFGGYFQELCKPCFRNCPAQVTLRGPNLPCPQHGPSPLLIVHISEGFRKKQLVEIRPRPRQGHLLEYCMYVSRGHPCRHGAVRCQYAHSDVEMAVWEAESMGCLTRSDLLVLPASLESGAGSGTSGEVGGRNGSPSAPPQIQLYCRVCLVTCSSQESFENHCSSLEHTQMLSYDHGALWEYRAPPIGLRKFKLCSRLDICEYGNGCTQAHSQEELQEWIMRAQAAQMREESARQDGLLSYQDRLLHEYQHCHNEIQVMSESIRDVTIHCDQPLKCQVEDKKSQCIWKFIIHSKDPLQHVALLKHQMGAIFSLVCPGLPQRQLYAQGSRFHVQDTAMTFQVEVLVECITFGSYEQWVAFDFGRRPVLVQKLYVQVGQKETLGPPPCIQDHNCLLELIRWHSGNRCVVPNVGRTAEQVNLLAKYKVSPQELENYRSKASDQVSITPVNYRERMHQFLYMEEEAQQELVAKLNLQVEVTLTSKMQTLAMGMKFAPSGELYAKVPIPCSLTPDTDQGYLLSRAVSTAYVAPVPAPDNHVYEVRVEVKATSEQNVWLLLPAHCCSALGLKDEDTQLMEIQFQIDKTIFGIWHQAIDALQDDRLVAPDVPACSLPSLRPPPQELRGNPKQKEAISFITGTTSGQSRVPPLLIYGPFGTGKTYTLAMATLEVIKQPNTKVLICTHTNSAADIYIREYFHAYVTAGHPEAVPLRVKNTESFLNQTDPTTLQYCCLSSDGRSFCFPTQEKLKQHRIIITTTTLSRSLCVPSGFFSHILIDEAAQMLECEAIIPLAYATQKTRIVLAGDHMQITPKLFSVGARKSADHTLLNRLFQYYQKETHKLASQSRVIFHENYRSTKAIISFVSRNFYVAKGNPIQASGQIPAHPCKYPLMFCHVAGTPERDITMTSWFNRAEIVEVIEKVQEFYRIWAYQWNSPDLKQICVVSHGSQVIGSSFHLCLSSSAGIRNNLGLLMGREFRVIILSTVHTRDSLLNSSVPHLEFFSEARVLNTVMTRAQSQVVAVGDAVALCSFGRCSKVWKHFIQECIEMRSVSPVDLTMEQIKQDVAHRQRWARQNGLHPMNSPREHSLEEEDNDNDIPSWVSDAELNADDPILQELLDESKNVAVTVSEDGLLNVTSGSRSRYQGQQYLSFPVPVLQKYLRMQPKIYRKCELIKEAFEKASAFTIDDSPPLIIQIRGRTNCGMAFTGDQVLVEILTPELEEQGYSWRPMGRVVGILERGDRELIFICKMDEFDPRVMIPIDPSVTKIFVPELKDKPNTIPIRRLQRGHIKLISYEKITEETKRNQLFRVQIISWKERFYYPLGIILEILPLPLTLEQGLKILDMEYSLNANGRYPTPVIKEVNQHNCSKLNLHRGQWKDCRDYLTFTVDPQGSRDLDDAISVRDLGSHYEIAVHISDVASFMPKDGALDREARKRGATYYAPGKDPVAMLPSRLSQDLFSLLPQQERRTISLILTVEKESDRVVQWHITPSMICSDLQLTYEEAEVIIKSHPGGGAWLPLRLGTVEGCVVAAYHFSQVLRRSRLQGDCYYDQPDEDSPLGSRSSHQMVEELMILFNSYVAEFLVHQDNTKLITPLRCQAEPNPQQVAQLKDKYSHLLPLSLHLSYRLCGQTTSTFQGTSSGYNLCILRPLWDHLCQAADSKDYNKMVDLIATDDIHPTLAPAGLEFRKLLSRSYFSRSNSTSLSRAGHYSLQVDWYTWASSPIRRYIDVVLQRQLHAAMTKGHPGYSPEDIDLLCHDFNRKNGRAQAYERKAHCLHLATQLKTQLLTKLCFVVNVESANRFFKVIFPMNRDTLPDPHLVNYRALQLVEQPTFIPEHQKMKLVWKRRIYSLDKGKAWMPSSKTLVDTHVMPVSSVIWQDLLVAIQSQNFQKAAALLLRCRGTVQTSHHRSLGQVSRSKCSHYVEVIVELSTGDALQMQLTTDVQRGFLVPSIQMWMLTPGFAICLEHAEKPIDCFSRYASQTTKDVYSEAQEYSRVWEPLCAMESASSAVAENDSILLHGVPITWDQERNDQGQMQGSFCLTYSFLKECAIDINFNFCYLCIRLENLKLQGPLSLGHTAANPSVVNTLDSCLNVDPDTYTWVAHGLTDEMDQDSKKVDRREERQRIHFFLHHVAMESIPVEVTRKEACFTIEMIPKLLPDIRKEEAIWKLKYASPLVTSIALGQPIKEGQLHSGIWVFSSLPSLKNPTLDFPLILCSVFSVSCVAMKSSILKRQTFDIPRGKFKLNKSQNSAVLEALQKPFTLIQGPPGTGKTMVGVHIVYWFHKLNQEKPETAPLPLRGEKKDKGEKCILYCGPSNKSVDVVSEILLQWKEELRPLQVYSEQMEAMEFPVPGSYRNMFRKNLREGKTKPELRQIILHHRIRMPSNPYARKIMEFDTRVKMGDQFSEEEIELYKSITTTARKYELSNHDIILCTCSCSASSILTKQLNVKQILIDEAGMSTEPESLIPLVNFPRAEKVVLLGDHKQLQPFVKNDHCQNLGLEKSLFERYHRQAWMLDTQYRMHKDICKFPSKEFYDNKLKTSMELRRTPSVFSHQDQESCPIIFGYVQGEEKSLVVSTDEGNENSKANQDEVEQVIRIAKQLTLDRTIKPKDIAILSPYNAQVSEINKRLLKEGITGVTVSSIKKSQGSEWRYVILSTVRSCPLSEIDGKPTKSWLKKHLGFVSDPHQVNVGITRAQEGLCIIGNHYLLSCCPMWHRLIDFYTKKGCCVMASSVQVRQRPAIYH</sequence>
<dbReference type="STRING" id="9305.ENSSHAP00000021431"/>
<dbReference type="InterPro" id="IPR012340">
    <property type="entry name" value="NA-bd_OB-fold"/>
</dbReference>
<gene>
    <name evidence="9" type="primary">HELZ2</name>
</gene>
<protein>
    <submittedName>
        <fullName evidence="9">Helicase with zinc finger 2</fullName>
    </submittedName>
</protein>
<dbReference type="GO" id="GO:0043139">
    <property type="term" value="F:5'-3' DNA helicase activity"/>
    <property type="evidence" value="ECO:0007669"/>
    <property type="project" value="TreeGrafter"/>
</dbReference>
<evidence type="ECO:0000256" key="2">
    <source>
        <dbReference type="ARBA" id="ARBA00022741"/>
    </source>
</evidence>
<dbReference type="PROSITE" id="PS50103">
    <property type="entry name" value="ZF_C3H1"/>
    <property type="match status" value="1"/>
</dbReference>
<dbReference type="HOGENOM" id="CLU_000407_0_0_1"/>
<dbReference type="InterPro" id="IPR056787">
    <property type="entry name" value="OB_HELZ2"/>
</dbReference>
<dbReference type="InterPro" id="IPR050534">
    <property type="entry name" value="Coronavir_polyprotein_1ab"/>
</dbReference>
<dbReference type="GO" id="GO:0008270">
    <property type="term" value="F:zinc ion binding"/>
    <property type="evidence" value="ECO:0007669"/>
    <property type="project" value="UniProtKB-KW"/>
</dbReference>
<evidence type="ECO:0000256" key="4">
    <source>
        <dbReference type="ARBA" id="ARBA00022806"/>
    </source>
</evidence>
<dbReference type="GO" id="GO:0016787">
    <property type="term" value="F:hydrolase activity"/>
    <property type="evidence" value="ECO:0007669"/>
    <property type="project" value="UniProtKB-KW"/>
</dbReference>
<dbReference type="GO" id="GO:0005524">
    <property type="term" value="F:ATP binding"/>
    <property type="evidence" value="ECO:0007669"/>
    <property type="project" value="UniProtKB-KW"/>
</dbReference>
<proteinExistence type="inferred from homology"/>